<dbReference type="EMBL" id="CM001884">
    <property type="protein sequence ID" value="EOY26388.1"/>
    <property type="molecule type" value="Genomic_DNA"/>
</dbReference>
<accession>A0A061GAF0</accession>
<protein>
    <submittedName>
        <fullName evidence="1">Uncharacterized protein</fullName>
    </submittedName>
</protein>
<reference evidence="1 2" key="1">
    <citation type="journal article" date="2013" name="Genome Biol.">
        <title>The genome sequence of the most widely cultivated cacao type and its use to identify candidate genes regulating pod color.</title>
        <authorList>
            <person name="Motamayor J.C."/>
            <person name="Mockaitis K."/>
            <person name="Schmutz J."/>
            <person name="Haiminen N."/>
            <person name="Iii D.L."/>
            <person name="Cornejo O."/>
            <person name="Findley S.D."/>
            <person name="Zheng P."/>
            <person name="Utro F."/>
            <person name="Royaert S."/>
            <person name="Saski C."/>
            <person name="Jenkins J."/>
            <person name="Podicheti R."/>
            <person name="Zhao M."/>
            <person name="Scheffler B.E."/>
            <person name="Stack J.C."/>
            <person name="Feltus F.A."/>
            <person name="Mustiga G.M."/>
            <person name="Amores F."/>
            <person name="Phillips W."/>
            <person name="Marelli J.P."/>
            <person name="May G.D."/>
            <person name="Shapiro H."/>
            <person name="Ma J."/>
            <person name="Bustamante C.D."/>
            <person name="Schnell R.J."/>
            <person name="Main D."/>
            <person name="Gilbert D."/>
            <person name="Parida L."/>
            <person name="Kuhn D.N."/>
        </authorList>
    </citation>
    <scope>NUCLEOTIDE SEQUENCE [LARGE SCALE GENOMIC DNA]</scope>
    <source>
        <strain evidence="2">cv. Matina 1-6</strain>
    </source>
</reference>
<sequence>MDVEKFDKNRNKDMFKVTRPRVDIHGCDHMISPMLANIVETAMAMGIRWKGASHIVIMWKKIHGLIIYDYPLESLESF</sequence>
<gene>
    <name evidence="1" type="ORF">TCM_027932</name>
</gene>
<dbReference type="HOGENOM" id="CLU_197863_0_0_1"/>
<proteinExistence type="predicted"/>
<dbReference type="Gramene" id="EOY26388">
    <property type="protein sequence ID" value="EOY26388"/>
    <property type="gene ID" value="TCM_027932"/>
</dbReference>
<evidence type="ECO:0000313" key="1">
    <source>
        <dbReference type="EMBL" id="EOY26388.1"/>
    </source>
</evidence>
<dbReference type="AlphaFoldDB" id="A0A061GAF0"/>
<keyword evidence="2" id="KW-1185">Reference proteome</keyword>
<evidence type="ECO:0000313" key="2">
    <source>
        <dbReference type="Proteomes" id="UP000026915"/>
    </source>
</evidence>
<dbReference type="Proteomes" id="UP000026915">
    <property type="component" value="Chromosome 6"/>
</dbReference>
<name>A0A061GAF0_THECC</name>
<organism evidence="1 2">
    <name type="scientific">Theobroma cacao</name>
    <name type="common">Cacao</name>
    <name type="synonym">Cocoa</name>
    <dbReference type="NCBI Taxonomy" id="3641"/>
    <lineage>
        <taxon>Eukaryota</taxon>
        <taxon>Viridiplantae</taxon>
        <taxon>Streptophyta</taxon>
        <taxon>Embryophyta</taxon>
        <taxon>Tracheophyta</taxon>
        <taxon>Spermatophyta</taxon>
        <taxon>Magnoliopsida</taxon>
        <taxon>eudicotyledons</taxon>
        <taxon>Gunneridae</taxon>
        <taxon>Pentapetalae</taxon>
        <taxon>rosids</taxon>
        <taxon>malvids</taxon>
        <taxon>Malvales</taxon>
        <taxon>Malvaceae</taxon>
        <taxon>Byttnerioideae</taxon>
        <taxon>Theobroma</taxon>
    </lineage>
</organism>
<dbReference type="InParanoid" id="A0A061GAF0"/>